<dbReference type="Proteomes" id="UP000009168">
    <property type="component" value="Unassembled WGS sequence"/>
</dbReference>
<name>Q22M79_TETTS</name>
<dbReference type="OMA" id="THQLEED"/>
<dbReference type="InParanoid" id="Q22M79"/>
<dbReference type="AlphaFoldDB" id="Q22M79"/>
<protein>
    <submittedName>
        <fullName evidence="3">DnaJ domain protein</fullName>
    </submittedName>
</protein>
<evidence type="ECO:0000313" key="3">
    <source>
        <dbReference type="EMBL" id="EAR86335.1"/>
    </source>
</evidence>
<keyword evidence="1" id="KW-0175">Coiled coil</keyword>
<dbReference type="OrthoDB" id="66964at2759"/>
<dbReference type="EMBL" id="GG662720">
    <property type="protein sequence ID" value="EAR86335.1"/>
    <property type="molecule type" value="Genomic_DNA"/>
</dbReference>
<dbReference type="CDD" id="cd06257">
    <property type="entry name" value="DnaJ"/>
    <property type="match status" value="1"/>
</dbReference>
<dbReference type="STRING" id="312017.Q22M79"/>
<dbReference type="KEGG" id="tet:TTHERM_00037400"/>
<gene>
    <name evidence="3" type="ORF">TTHERM_00037400</name>
</gene>
<dbReference type="InterPro" id="IPR001623">
    <property type="entry name" value="DnaJ_domain"/>
</dbReference>
<dbReference type="Pfam" id="PF00226">
    <property type="entry name" value="DnaJ"/>
    <property type="match status" value="1"/>
</dbReference>
<dbReference type="InterPro" id="IPR036869">
    <property type="entry name" value="J_dom_sf"/>
</dbReference>
<sequence>MIFIISQSQKSFIFNVQNKLQLTLQQGIANFIPKNQKSKYYYVHNSKYKKHRCLHYFTSNNYSQQTLNYYQLLGVSQNATQEEIKKAYFKKAKDLHPDAVGYQKEDLTSKQQQYQDQLQDTFKRITDAYNTLKDPDARQKYDYDNFIYQQAEEMNLNNTRYQQSRGFYQHRTKNAYSYDWYRDQDAQDGQSKYTYGERGFNNDYSYNRARYQERYREFYRDYDKVHNPNSYTTSETFKSTFDKTPTWRRYKFHWIAILGLFILYDFVRDAYLDTVNQMTEEELDQKIKELKEQRGLFQQKDAELRRENFILSKQTTVNDPVYVQEKRRAQYEKELADQKVKIEVSYIDTTNQNPYMANKDRVKKYKNSQEFYTGQNALLEFAKNEKIKIEKTPDALMKQKKMEKPKRVTLQEIPYLADDEYI</sequence>
<dbReference type="InterPro" id="IPR052276">
    <property type="entry name" value="Diphthamide-biosynth_chaperone"/>
</dbReference>
<dbReference type="InterPro" id="IPR018253">
    <property type="entry name" value="DnaJ_domain_CS"/>
</dbReference>
<dbReference type="PANTHER" id="PTHR44240:SF10">
    <property type="entry name" value="J DOMAIN-CONTAINING PROTEIN"/>
    <property type="match status" value="1"/>
</dbReference>
<dbReference type="PRINTS" id="PR00625">
    <property type="entry name" value="JDOMAIN"/>
</dbReference>
<reference evidence="4" key="1">
    <citation type="journal article" date="2006" name="PLoS Biol.">
        <title>Macronuclear genome sequence of the ciliate Tetrahymena thermophila, a model eukaryote.</title>
        <authorList>
            <person name="Eisen J.A."/>
            <person name="Coyne R.S."/>
            <person name="Wu M."/>
            <person name="Wu D."/>
            <person name="Thiagarajan M."/>
            <person name="Wortman J.R."/>
            <person name="Badger J.H."/>
            <person name="Ren Q."/>
            <person name="Amedeo P."/>
            <person name="Jones K.M."/>
            <person name="Tallon L.J."/>
            <person name="Delcher A.L."/>
            <person name="Salzberg S.L."/>
            <person name="Silva J.C."/>
            <person name="Haas B.J."/>
            <person name="Majoros W.H."/>
            <person name="Farzad M."/>
            <person name="Carlton J.M."/>
            <person name="Smith R.K. Jr."/>
            <person name="Garg J."/>
            <person name="Pearlman R.E."/>
            <person name="Karrer K.M."/>
            <person name="Sun L."/>
            <person name="Manning G."/>
            <person name="Elde N.C."/>
            <person name="Turkewitz A.P."/>
            <person name="Asai D.J."/>
            <person name="Wilkes D.E."/>
            <person name="Wang Y."/>
            <person name="Cai H."/>
            <person name="Collins K."/>
            <person name="Stewart B.A."/>
            <person name="Lee S.R."/>
            <person name="Wilamowska K."/>
            <person name="Weinberg Z."/>
            <person name="Ruzzo W.L."/>
            <person name="Wloga D."/>
            <person name="Gaertig J."/>
            <person name="Frankel J."/>
            <person name="Tsao C.-C."/>
            <person name="Gorovsky M.A."/>
            <person name="Keeling P.J."/>
            <person name="Waller R.F."/>
            <person name="Patron N.J."/>
            <person name="Cherry J.M."/>
            <person name="Stover N.A."/>
            <person name="Krieger C.J."/>
            <person name="del Toro C."/>
            <person name="Ryder H.F."/>
            <person name="Williamson S.C."/>
            <person name="Barbeau R.A."/>
            <person name="Hamilton E.P."/>
            <person name="Orias E."/>
        </authorList>
    </citation>
    <scope>NUCLEOTIDE SEQUENCE [LARGE SCALE GENOMIC DNA]</scope>
    <source>
        <strain evidence="4">SB210</strain>
    </source>
</reference>
<dbReference type="SMART" id="SM00271">
    <property type="entry name" value="DnaJ"/>
    <property type="match status" value="1"/>
</dbReference>
<dbReference type="RefSeq" id="XP_977141.1">
    <property type="nucleotide sequence ID" value="XM_972048.1"/>
</dbReference>
<evidence type="ECO:0000313" key="4">
    <source>
        <dbReference type="Proteomes" id="UP000009168"/>
    </source>
</evidence>
<evidence type="ECO:0000256" key="1">
    <source>
        <dbReference type="SAM" id="Coils"/>
    </source>
</evidence>
<dbReference type="SUPFAM" id="SSF46565">
    <property type="entry name" value="Chaperone J-domain"/>
    <property type="match status" value="1"/>
</dbReference>
<accession>Q22M79</accession>
<proteinExistence type="predicted"/>
<dbReference type="PROSITE" id="PS00636">
    <property type="entry name" value="DNAJ_1"/>
    <property type="match status" value="1"/>
</dbReference>
<dbReference type="PROSITE" id="PS50076">
    <property type="entry name" value="DNAJ_2"/>
    <property type="match status" value="1"/>
</dbReference>
<dbReference type="Gene3D" id="1.10.287.110">
    <property type="entry name" value="DnaJ domain"/>
    <property type="match status" value="1"/>
</dbReference>
<keyword evidence="4" id="KW-1185">Reference proteome</keyword>
<dbReference type="PANTHER" id="PTHR44240">
    <property type="entry name" value="DNAJ DOMAIN (PROKARYOTIC HEAT SHOCK PROTEIN)-RELATED"/>
    <property type="match status" value="1"/>
</dbReference>
<evidence type="ECO:0000259" key="2">
    <source>
        <dbReference type="PROSITE" id="PS50076"/>
    </source>
</evidence>
<dbReference type="HOGENOM" id="CLU_651343_0_0_1"/>
<feature type="coiled-coil region" evidence="1">
    <location>
        <begin position="276"/>
        <end position="307"/>
    </location>
</feature>
<dbReference type="eggNOG" id="ENOG502SD4Y">
    <property type="taxonomic scope" value="Eukaryota"/>
</dbReference>
<organism evidence="3 4">
    <name type="scientific">Tetrahymena thermophila (strain SB210)</name>
    <dbReference type="NCBI Taxonomy" id="312017"/>
    <lineage>
        <taxon>Eukaryota</taxon>
        <taxon>Sar</taxon>
        <taxon>Alveolata</taxon>
        <taxon>Ciliophora</taxon>
        <taxon>Intramacronucleata</taxon>
        <taxon>Oligohymenophorea</taxon>
        <taxon>Hymenostomatida</taxon>
        <taxon>Tetrahymenina</taxon>
        <taxon>Tetrahymenidae</taxon>
        <taxon>Tetrahymena</taxon>
    </lineage>
</organism>
<feature type="domain" description="J" evidence="2">
    <location>
        <begin position="68"/>
        <end position="145"/>
    </location>
</feature>
<dbReference type="GeneID" id="7840481"/>